<keyword evidence="4" id="KW-0732">Signal</keyword>
<dbReference type="GO" id="GO:0009253">
    <property type="term" value="P:peptidoglycan catabolic process"/>
    <property type="evidence" value="ECO:0007669"/>
    <property type="project" value="InterPro"/>
</dbReference>
<dbReference type="Gene3D" id="1.10.530.40">
    <property type="match status" value="1"/>
</dbReference>
<keyword evidence="1 3" id="KW-0929">Antimicrobial</keyword>
<keyword evidence="3 5" id="KW-0378">Hydrolase</keyword>
<evidence type="ECO:0000313" key="5">
    <source>
        <dbReference type="EMBL" id="MWK56920.1"/>
    </source>
</evidence>
<dbReference type="InterPro" id="IPR023347">
    <property type="entry name" value="Lysozyme_dom_sf"/>
</dbReference>
<evidence type="ECO:0000256" key="4">
    <source>
        <dbReference type="SAM" id="SignalP"/>
    </source>
</evidence>
<dbReference type="Proteomes" id="UP000461288">
    <property type="component" value="Unassembled WGS sequence"/>
</dbReference>
<comment type="similarity">
    <text evidence="3">Belongs to the glycosyl hydrolase 24 family.</text>
</comment>
<dbReference type="RefSeq" id="WP_160481042.1">
    <property type="nucleotide sequence ID" value="NZ_JBNFWY010000005.1"/>
</dbReference>
<evidence type="ECO:0000256" key="2">
    <source>
        <dbReference type="ARBA" id="ARBA00022638"/>
    </source>
</evidence>
<dbReference type="GO" id="GO:0003796">
    <property type="term" value="F:lysozyme activity"/>
    <property type="evidence" value="ECO:0007669"/>
    <property type="project" value="UniProtKB-EC"/>
</dbReference>
<dbReference type="InterPro" id="IPR002196">
    <property type="entry name" value="Glyco_hydro_24"/>
</dbReference>
<dbReference type="AlphaFoldDB" id="A0A7X3H885"/>
<dbReference type="PANTHER" id="PTHR38107:SF3">
    <property type="entry name" value="LYSOZYME RRRD-RELATED"/>
    <property type="match status" value="1"/>
</dbReference>
<dbReference type="InterPro" id="IPR023346">
    <property type="entry name" value="Lysozyme-like_dom_sf"/>
</dbReference>
<feature type="signal peptide" evidence="4">
    <location>
        <begin position="1"/>
        <end position="24"/>
    </location>
</feature>
<dbReference type="Pfam" id="PF00959">
    <property type="entry name" value="Phage_lysozyme"/>
    <property type="match status" value="1"/>
</dbReference>
<proteinExistence type="inferred from homology"/>
<dbReference type="InterPro" id="IPR051018">
    <property type="entry name" value="Bacteriophage_GH24"/>
</dbReference>
<comment type="caution">
    <text evidence="5">The sequence shown here is derived from an EMBL/GenBank/DDBJ whole genome shotgun (WGS) entry which is preliminary data.</text>
</comment>
<dbReference type="GO" id="GO:0042742">
    <property type="term" value="P:defense response to bacterium"/>
    <property type="evidence" value="ECO:0007669"/>
    <property type="project" value="UniProtKB-KW"/>
</dbReference>
<evidence type="ECO:0000313" key="6">
    <source>
        <dbReference type="Proteomes" id="UP000461288"/>
    </source>
</evidence>
<reference evidence="5 6" key="1">
    <citation type="submission" date="2019-12" db="EMBL/GenBank/DDBJ databases">
        <title>Draft genome sequence of Pseudomonas otitidis recovered from a chicken carcass.</title>
        <authorList>
            <person name="Vieira T.R."/>
            <person name="Oliviera E.F.C."/>
            <person name="Silva N.M.V."/>
            <person name="Sambrano G.E."/>
            <person name="Cibulski S.P."/>
            <person name="Cardoso M.R.I."/>
        </authorList>
    </citation>
    <scope>NUCLEOTIDE SEQUENCE [LARGE SCALE GENOMIC DNA]</scope>
    <source>
        <strain evidence="5 6">25_K</strain>
    </source>
</reference>
<keyword evidence="2 3" id="KW-0081">Bacteriolytic enzyme</keyword>
<protein>
    <recommendedName>
        <fullName evidence="3">Lysozyme</fullName>
        <ecNumber evidence="3">3.2.1.17</ecNumber>
    </recommendedName>
</protein>
<gene>
    <name evidence="5" type="ORF">GO594_13115</name>
</gene>
<feature type="chain" id="PRO_5030585066" description="Lysozyme" evidence="4">
    <location>
        <begin position="25"/>
        <end position="176"/>
    </location>
</feature>
<name>A0A7X3H885_9GAMM</name>
<keyword evidence="3" id="KW-0326">Glycosidase</keyword>
<dbReference type="PANTHER" id="PTHR38107">
    <property type="match status" value="1"/>
</dbReference>
<sequence length="176" mass="19223">MTTSRKRTALSAAVLALVAAGASAPQIMDQFIREKESGDRYELKAYQDGAKVWTVCDGKTAGVTRDTVMTKAQCDAWRKTEIGQRLAYVHSIIRVPMSEPAWAGVGSWCFNVGNAACGKSTAVRLLNQGNQAAGCRALLQWRFITREGVKIDCSTDQPYCSGVWERRQGEAELCGL</sequence>
<dbReference type="GO" id="GO:0031640">
    <property type="term" value="P:killing of cells of another organism"/>
    <property type="evidence" value="ECO:0007669"/>
    <property type="project" value="UniProtKB-KW"/>
</dbReference>
<dbReference type="EMBL" id="WTFN01000027">
    <property type="protein sequence ID" value="MWK56920.1"/>
    <property type="molecule type" value="Genomic_DNA"/>
</dbReference>
<accession>A0A7X3H885</accession>
<dbReference type="EC" id="3.2.1.17" evidence="3"/>
<organism evidence="5 6">
    <name type="scientific">Metapseudomonas otitidis</name>
    <dbReference type="NCBI Taxonomy" id="319939"/>
    <lineage>
        <taxon>Bacteria</taxon>
        <taxon>Pseudomonadati</taxon>
        <taxon>Pseudomonadota</taxon>
        <taxon>Gammaproteobacteria</taxon>
        <taxon>Pseudomonadales</taxon>
        <taxon>Pseudomonadaceae</taxon>
        <taxon>Metapseudomonas</taxon>
    </lineage>
</organism>
<dbReference type="GO" id="GO:0016998">
    <property type="term" value="P:cell wall macromolecule catabolic process"/>
    <property type="evidence" value="ECO:0007669"/>
    <property type="project" value="InterPro"/>
</dbReference>
<evidence type="ECO:0000256" key="1">
    <source>
        <dbReference type="ARBA" id="ARBA00022529"/>
    </source>
</evidence>
<dbReference type="SUPFAM" id="SSF53955">
    <property type="entry name" value="Lysozyme-like"/>
    <property type="match status" value="1"/>
</dbReference>
<comment type="catalytic activity">
    <reaction evidence="3">
        <text>Hydrolysis of (1-&gt;4)-beta-linkages between N-acetylmuramic acid and N-acetyl-D-glucosamine residues in a peptidoglycan and between N-acetyl-D-glucosamine residues in chitodextrins.</text>
        <dbReference type="EC" id="3.2.1.17"/>
    </reaction>
</comment>
<evidence type="ECO:0000256" key="3">
    <source>
        <dbReference type="RuleBase" id="RU003788"/>
    </source>
</evidence>